<dbReference type="Gene3D" id="1.10.3080.10">
    <property type="entry name" value="Clc chloride channel"/>
    <property type="match status" value="1"/>
</dbReference>
<feature type="transmembrane region" description="Helical" evidence="5">
    <location>
        <begin position="130"/>
        <end position="147"/>
    </location>
</feature>
<dbReference type="AlphaFoldDB" id="F5XN72"/>
<feature type="transmembrane region" description="Helical" evidence="5">
    <location>
        <begin position="65"/>
        <end position="83"/>
    </location>
</feature>
<feature type="transmembrane region" description="Helical" evidence="5">
    <location>
        <begin position="103"/>
        <end position="123"/>
    </location>
</feature>
<proteinExistence type="predicted"/>
<dbReference type="SUPFAM" id="SSF81340">
    <property type="entry name" value="Clc chloride channel"/>
    <property type="match status" value="1"/>
</dbReference>
<evidence type="ECO:0000313" key="6">
    <source>
        <dbReference type="EMBL" id="BAK36522.1"/>
    </source>
</evidence>
<feature type="transmembrane region" description="Helical" evidence="5">
    <location>
        <begin position="266"/>
        <end position="287"/>
    </location>
</feature>
<keyword evidence="4 5" id="KW-0472">Membrane</keyword>
<reference evidence="6 7" key="1">
    <citation type="submission" date="2011-05" db="EMBL/GenBank/DDBJ databases">
        <title>Whole genome sequence of Microlunatus phosphovorus NM-1.</title>
        <authorList>
            <person name="Hosoyama A."/>
            <person name="Sasaki K."/>
            <person name="Harada T."/>
            <person name="Igarashi R."/>
            <person name="Kawakoshi A."/>
            <person name="Sasagawa M."/>
            <person name="Fukada J."/>
            <person name="Nakamura S."/>
            <person name="Katano Y."/>
            <person name="Hanada S."/>
            <person name="Kamagata Y."/>
            <person name="Nakamura N."/>
            <person name="Yamazaki S."/>
            <person name="Fujita N."/>
        </authorList>
    </citation>
    <scope>NUCLEOTIDE SEQUENCE [LARGE SCALE GENOMIC DNA]</scope>
    <source>
        <strain evidence="7">ATCC 700054 / DSM 10555 / JCM 9379 / NBRC 101784 / NCIMB 13414 / VKM Ac-1990 / NM-1</strain>
    </source>
</reference>
<protein>
    <submittedName>
        <fullName evidence="6">Putative chloride channel</fullName>
    </submittedName>
</protein>
<dbReference type="OrthoDB" id="2729535at2"/>
<dbReference type="PRINTS" id="PR00762">
    <property type="entry name" value="CLCHANNEL"/>
</dbReference>
<evidence type="ECO:0000313" key="7">
    <source>
        <dbReference type="Proteomes" id="UP000007947"/>
    </source>
</evidence>
<dbReference type="KEGG" id="mph:MLP_35080"/>
<feature type="transmembrane region" description="Helical" evidence="5">
    <location>
        <begin position="153"/>
        <end position="183"/>
    </location>
</feature>
<name>F5XN72_MICPN</name>
<evidence type="ECO:0000256" key="4">
    <source>
        <dbReference type="ARBA" id="ARBA00023136"/>
    </source>
</evidence>
<feature type="transmembrane region" description="Helical" evidence="5">
    <location>
        <begin position="195"/>
        <end position="212"/>
    </location>
</feature>
<dbReference type="Proteomes" id="UP000007947">
    <property type="component" value="Chromosome"/>
</dbReference>
<feature type="transmembrane region" description="Helical" evidence="5">
    <location>
        <begin position="17"/>
        <end position="38"/>
    </location>
</feature>
<feature type="transmembrane region" description="Helical" evidence="5">
    <location>
        <begin position="358"/>
        <end position="374"/>
    </location>
</feature>
<dbReference type="CDD" id="cd00400">
    <property type="entry name" value="Voltage_gated_ClC"/>
    <property type="match status" value="1"/>
</dbReference>
<evidence type="ECO:0000256" key="3">
    <source>
        <dbReference type="ARBA" id="ARBA00022989"/>
    </source>
</evidence>
<dbReference type="HOGENOM" id="CLU_053130_0_0_11"/>
<evidence type="ECO:0000256" key="5">
    <source>
        <dbReference type="SAM" id="Phobius"/>
    </source>
</evidence>
<dbReference type="Pfam" id="PF00654">
    <property type="entry name" value="Voltage_CLC"/>
    <property type="match status" value="1"/>
</dbReference>
<gene>
    <name evidence="6" type="ordered locus">MLP_35080</name>
</gene>
<dbReference type="GO" id="GO:0015108">
    <property type="term" value="F:chloride transmembrane transporter activity"/>
    <property type="evidence" value="ECO:0007669"/>
    <property type="project" value="InterPro"/>
</dbReference>
<feature type="transmembrane region" description="Helical" evidence="5">
    <location>
        <begin position="335"/>
        <end position="352"/>
    </location>
</feature>
<dbReference type="RefSeq" id="WP_013864377.1">
    <property type="nucleotide sequence ID" value="NC_015635.1"/>
</dbReference>
<feature type="transmembrane region" description="Helical" evidence="5">
    <location>
        <begin position="381"/>
        <end position="406"/>
    </location>
</feature>
<dbReference type="eggNOG" id="COG0038">
    <property type="taxonomic scope" value="Bacteria"/>
</dbReference>
<organism evidence="6 7">
    <name type="scientific">Microlunatus phosphovorus (strain ATCC 700054 / DSM 10555 / JCM 9379 / NBRC 101784 / NCIMB 13414 / VKM Ac-1990 / NM-1)</name>
    <dbReference type="NCBI Taxonomy" id="1032480"/>
    <lineage>
        <taxon>Bacteria</taxon>
        <taxon>Bacillati</taxon>
        <taxon>Actinomycetota</taxon>
        <taxon>Actinomycetes</taxon>
        <taxon>Propionibacteriales</taxon>
        <taxon>Propionibacteriaceae</taxon>
        <taxon>Microlunatus</taxon>
    </lineage>
</organism>
<dbReference type="PANTHER" id="PTHR43427:SF9">
    <property type="entry name" value="ION-TRANSPORT PROTEIN YFEO-RELATED"/>
    <property type="match status" value="1"/>
</dbReference>
<dbReference type="InterPro" id="IPR050368">
    <property type="entry name" value="ClC-type_chloride_channel"/>
</dbReference>
<keyword evidence="7" id="KW-1185">Reference proteome</keyword>
<dbReference type="PANTHER" id="PTHR43427">
    <property type="entry name" value="CHLORIDE CHANNEL PROTEIN CLC-E"/>
    <property type="match status" value="1"/>
</dbReference>
<dbReference type="EMBL" id="AP012204">
    <property type="protein sequence ID" value="BAK36522.1"/>
    <property type="molecule type" value="Genomic_DNA"/>
</dbReference>
<evidence type="ECO:0000256" key="1">
    <source>
        <dbReference type="ARBA" id="ARBA00004141"/>
    </source>
</evidence>
<dbReference type="STRING" id="1032480.MLP_35080"/>
<sequence length="432" mass="44070">MTETTPPAPPAPSPRQLLLLAIPALLVGVLSAGVLWALDEVAEVIEHALWHAAPEALGISDGSRWWIFAILTLTGAAVGLVVWKLPGHGGRDSATTELVADPLPLSALPSLALAVILTLAGGVSLGPENPIIAINAALSIALVVRLAPRVPPALVMAMATAATIGALFGTPVAAALIFTGVVAGTPGGGALWDKLFLPLVAAGAGSITMVMLDQPSFAFSLPAYGGPRAIDLVTGALIAAGSLAITLVGVVALPPLHTFFHRLRNPLVYATFGGILLGLLGAVGGEITLFKGLHQTGELLAHLDDWSVGALVVFGLIKLAALVVAAASGFRGGRIFPAVFIGVAFGLLGHQLLPDVPVALAVACGVLGAVLAVARDGWVSLFVAVAITGQVTLLPVLCIVILPAWLLVSRAPEMVVEHPVKERWNRALPARG</sequence>
<keyword evidence="3 5" id="KW-1133">Transmembrane helix</keyword>
<feature type="transmembrane region" description="Helical" evidence="5">
    <location>
        <begin position="232"/>
        <end position="254"/>
    </location>
</feature>
<dbReference type="GO" id="GO:0005886">
    <property type="term" value="C:plasma membrane"/>
    <property type="evidence" value="ECO:0007669"/>
    <property type="project" value="TreeGrafter"/>
</dbReference>
<feature type="transmembrane region" description="Helical" evidence="5">
    <location>
        <begin position="307"/>
        <end position="328"/>
    </location>
</feature>
<keyword evidence="2 5" id="KW-0812">Transmembrane</keyword>
<evidence type="ECO:0000256" key="2">
    <source>
        <dbReference type="ARBA" id="ARBA00022692"/>
    </source>
</evidence>
<dbReference type="InterPro" id="IPR001807">
    <property type="entry name" value="ClC"/>
</dbReference>
<dbReference type="InterPro" id="IPR014743">
    <property type="entry name" value="Cl-channel_core"/>
</dbReference>
<dbReference type="NCBIfam" id="NF002971">
    <property type="entry name" value="PRK03655.1"/>
    <property type="match status" value="1"/>
</dbReference>
<accession>F5XN72</accession>
<comment type="subcellular location">
    <subcellularLocation>
        <location evidence="1">Membrane</location>
        <topology evidence="1">Multi-pass membrane protein</topology>
    </subcellularLocation>
</comment>